<evidence type="ECO:0000259" key="7">
    <source>
        <dbReference type="PROSITE" id="PS50850"/>
    </source>
</evidence>
<gene>
    <name evidence="8" type="ORF">HDG69_001332</name>
</gene>
<dbReference type="SUPFAM" id="SSF103473">
    <property type="entry name" value="MFS general substrate transporter"/>
    <property type="match status" value="1"/>
</dbReference>
<dbReference type="InterPro" id="IPR036259">
    <property type="entry name" value="MFS_trans_sf"/>
</dbReference>
<feature type="domain" description="Major facilitator superfamily (MFS) profile" evidence="7">
    <location>
        <begin position="27"/>
        <end position="442"/>
    </location>
</feature>
<keyword evidence="2 6" id="KW-0812">Transmembrane</keyword>
<dbReference type="Gene3D" id="1.20.1250.20">
    <property type="entry name" value="MFS general substrate transporter like domains"/>
    <property type="match status" value="1"/>
</dbReference>
<feature type="transmembrane region" description="Helical" evidence="6">
    <location>
        <begin position="93"/>
        <end position="114"/>
    </location>
</feature>
<proteinExistence type="predicted"/>
<evidence type="ECO:0000256" key="5">
    <source>
        <dbReference type="SAM" id="MobiDB-lite"/>
    </source>
</evidence>
<feature type="transmembrane region" description="Helical" evidence="6">
    <location>
        <begin position="293"/>
        <end position="312"/>
    </location>
</feature>
<sequence>MGARPDPTAVDDAAPPTTVPDAQQRRTVLVLVLAQVLSGAGLAAGITVGALLAADMLGATSFAGLPAALFTAGSAAAALLVGRFSQRWGRRTGLTFGYLTGAVGAAGVVVAAVLDDVVLLFISFAVYGAGTATNLQARYAGADLAAPERRGRAVSTVLVATTVGAVAGPNLVGVMGDLAAGWGIPPLAGPFLLGGVAYAAAGVVLWVLLRPDPLLLARERAQRAAVAARPAPHPVAPSEPGSTATVAPASTPVEPTDRQVRRTVLLAGTIMVLTQGVMVAIMTMTPIHMQHHGHAVATAGFVIAVHVGMMYLPSPLSGWLTDRFGPIRVAVAAAATLLAAGLVSAFVPPSSVAGLAVGLGLLGLGWSLGLVSGTALLTTSVPLATRARTQGSVDLAVALAGAAGGLGSGFVVAGSSFAALSLGGGLLALLVLPVIAFAGRAPHRTSRSGAA</sequence>
<dbReference type="EMBL" id="JABEZU010000001">
    <property type="protein sequence ID" value="NOV96779.1"/>
    <property type="molecule type" value="Genomic_DNA"/>
</dbReference>
<feature type="transmembrane region" description="Helical" evidence="6">
    <location>
        <begin position="417"/>
        <end position="438"/>
    </location>
</feature>
<feature type="transmembrane region" description="Helical" evidence="6">
    <location>
        <begin position="187"/>
        <end position="209"/>
    </location>
</feature>
<protein>
    <submittedName>
        <fullName evidence="8">MFS family permease</fullName>
    </submittedName>
</protein>
<evidence type="ECO:0000256" key="3">
    <source>
        <dbReference type="ARBA" id="ARBA00022989"/>
    </source>
</evidence>
<dbReference type="PROSITE" id="PS50850">
    <property type="entry name" value="MFS"/>
    <property type="match status" value="1"/>
</dbReference>
<accession>A0ABX2A1Q4</accession>
<feature type="transmembrane region" description="Helical" evidence="6">
    <location>
        <begin position="120"/>
        <end position="141"/>
    </location>
</feature>
<feature type="transmembrane region" description="Helical" evidence="6">
    <location>
        <begin position="353"/>
        <end position="379"/>
    </location>
</feature>
<dbReference type="Pfam" id="PF07690">
    <property type="entry name" value="MFS_1"/>
    <property type="match status" value="1"/>
</dbReference>
<dbReference type="Proteomes" id="UP000757540">
    <property type="component" value="Unassembled WGS sequence"/>
</dbReference>
<dbReference type="InterPro" id="IPR020846">
    <property type="entry name" value="MFS_dom"/>
</dbReference>
<feature type="transmembrane region" description="Helical" evidence="6">
    <location>
        <begin position="28"/>
        <end position="53"/>
    </location>
</feature>
<feature type="region of interest" description="Disordered" evidence="5">
    <location>
        <begin position="229"/>
        <end position="255"/>
    </location>
</feature>
<reference evidence="8 9" key="1">
    <citation type="submission" date="2020-05" db="EMBL/GenBank/DDBJ databases">
        <title>Genomic Encyclopedia of Type Strains, Phase III (KMG-III): the genomes of soil and plant-associated and newly described type strains.</title>
        <authorList>
            <person name="Whitman W."/>
        </authorList>
    </citation>
    <scope>NUCLEOTIDE SEQUENCE [LARGE SCALE GENOMIC DNA]</scope>
    <source>
        <strain evidence="8 9">KCTC 19046</strain>
    </source>
</reference>
<keyword evidence="4 6" id="KW-0472">Membrane</keyword>
<evidence type="ECO:0000256" key="4">
    <source>
        <dbReference type="ARBA" id="ARBA00023136"/>
    </source>
</evidence>
<name>A0ABX2A1Q4_9MICO</name>
<feature type="transmembrane region" description="Helical" evidence="6">
    <location>
        <begin position="153"/>
        <end position="175"/>
    </location>
</feature>
<evidence type="ECO:0000256" key="6">
    <source>
        <dbReference type="SAM" id="Phobius"/>
    </source>
</evidence>
<evidence type="ECO:0000256" key="2">
    <source>
        <dbReference type="ARBA" id="ARBA00022692"/>
    </source>
</evidence>
<dbReference type="InterPro" id="IPR011701">
    <property type="entry name" value="MFS"/>
</dbReference>
<evidence type="ECO:0000256" key="1">
    <source>
        <dbReference type="ARBA" id="ARBA00004651"/>
    </source>
</evidence>
<feature type="transmembrane region" description="Helical" evidence="6">
    <location>
        <begin position="391"/>
        <end position="411"/>
    </location>
</feature>
<comment type="subcellular location">
    <subcellularLocation>
        <location evidence="1">Cell membrane</location>
        <topology evidence="1">Multi-pass membrane protein</topology>
    </subcellularLocation>
</comment>
<dbReference type="RefSeq" id="WP_171782917.1">
    <property type="nucleotide sequence ID" value="NZ_BAAAML010000002.1"/>
</dbReference>
<organism evidence="8 9">
    <name type="scientific">Isoptericola halotolerans</name>
    <dbReference type="NCBI Taxonomy" id="300560"/>
    <lineage>
        <taxon>Bacteria</taxon>
        <taxon>Bacillati</taxon>
        <taxon>Actinomycetota</taxon>
        <taxon>Actinomycetes</taxon>
        <taxon>Micrococcales</taxon>
        <taxon>Promicromonosporaceae</taxon>
        <taxon>Isoptericola</taxon>
    </lineage>
</organism>
<feature type="transmembrane region" description="Helical" evidence="6">
    <location>
        <begin position="324"/>
        <end position="347"/>
    </location>
</feature>
<feature type="region of interest" description="Disordered" evidence="5">
    <location>
        <begin position="1"/>
        <end position="20"/>
    </location>
</feature>
<keyword evidence="3 6" id="KW-1133">Transmembrane helix</keyword>
<evidence type="ECO:0000313" key="9">
    <source>
        <dbReference type="Proteomes" id="UP000757540"/>
    </source>
</evidence>
<dbReference type="PANTHER" id="PTHR23534:SF1">
    <property type="entry name" value="MAJOR FACILITATOR SUPERFAMILY PROTEIN"/>
    <property type="match status" value="1"/>
</dbReference>
<feature type="transmembrane region" description="Helical" evidence="6">
    <location>
        <begin position="59"/>
        <end position="81"/>
    </location>
</feature>
<comment type="caution">
    <text evidence="8">The sequence shown here is derived from an EMBL/GenBank/DDBJ whole genome shotgun (WGS) entry which is preliminary data.</text>
</comment>
<keyword evidence="9" id="KW-1185">Reference proteome</keyword>
<evidence type="ECO:0000313" key="8">
    <source>
        <dbReference type="EMBL" id="NOV96779.1"/>
    </source>
</evidence>
<feature type="transmembrane region" description="Helical" evidence="6">
    <location>
        <begin position="264"/>
        <end position="287"/>
    </location>
</feature>
<dbReference type="PANTHER" id="PTHR23534">
    <property type="entry name" value="MFS PERMEASE"/>
    <property type="match status" value="1"/>
</dbReference>